<proteinExistence type="predicted"/>
<name>A0A9Q1CV89_CONCO</name>
<reference evidence="2" key="1">
    <citation type="journal article" date="2023" name="Science">
        <title>Genome structures resolve the early diversification of teleost fishes.</title>
        <authorList>
            <person name="Parey E."/>
            <person name="Louis A."/>
            <person name="Montfort J."/>
            <person name="Bouchez O."/>
            <person name="Roques C."/>
            <person name="Iampietro C."/>
            <person name="Lluch J."/>
            <person name="Castinel A."/>
            <person name="Donnadieu C."/>
            <person name="Desvignes T."/>
            <person name="Floi Bucao C."/>
            <person name="Jouanno E."/>
            <person name="Wen M."/>
            <person name="Mejri S."/>
            <person name="Dirks R."/>
            <person name="Jansen H."/>
            <person name="Henkel C."/>
            <person name="Chen W.J."/>
            <person name="Zahm M."/>
            <person name="Cabau C."/>
            <person name="Klopp C."/>
            <person name="Thompson A.W."/>
            <person name="Robinson-Rechavi M."/>
            <person name="Braasch I."/>
            <person name="Lecointre G."/>
            <person name="Bobe J."/>
            <person name="Postlethwait J.H."/>
            <person name="Berthelot C."/>
            <person name="Roest Crollius H."/>
            <person name="Guiguen Y."/>
        </authorList>
    </citation>
    <scope>NUCLEOTIDE SEQUENCE</scope>
    <source>
        <strain evidence="2">Concon-B</strain>
    </source>
</reference>
<evidence type="ECO:0000256" key="1">
    <source>
        <dbReference type="SAM" id="MobiDB-lite"/>
    </source>
</evidence>
<sequence>MAFHAFTVVSDVLGVLQPKIQTAVNRGLIIRLLQFSPVKALTSDPTASRSVVTMVTHRFGWQPFPVLVPNAGLPQDPHPPTSSTAPAQLQRSATSTASHNKDQHCLQKRVLRSDRRLLEHGPIRPSFPAAVCKPSITRTDTTRVTGEMSNELSPAAILTLMILAVAPVEALVEDGHPHPLVRAVFTRSVLSVPCRAQ</sequence>
<dbReference type="AlphaFoldDB" id="A0A9Q1CV89"/>
<evidence type="ECO:0000313" key="3">
    <source>
        <dbReference type="Proteomes" id="UP001152803"/>
    </source>
</evidence>
<dbReference type="Proteomes" id="UP001152803">
    <property type="component" value="Unassembled WGS sequence"/>
</dbReference>
<organism evidence="2 3">
    <name type="scientific">Conger conger</name>
    <name type="common">Conger eel</name>
    <name type="synonym">Muraena conger</name>
    <dbReference type="NCBI Taxonomy" id="82655"/>
    <lineage>
        <taxon>Eukaryota</taxon>
        <taxon>Metazoa</taxon>
        <taxon>Chordata</taxon>
        <taxon>Craniata</taxon>
        <taxon>Vertebrata</taxon>
        <taxon>Euteleostomi</taxon>
        <taxon>Actinopterygii</taxon>
        <taxon>Neopterygii</taxon>
        <taxon>Teleostei</taxon>
        <taxon>Anguilliformes</taxon>
        <taxon>Congridae</taxon>
        <taxon>Conger</taxon>
    </lineage>
</organism>
<protein>
    <submittedName>
        <fullName evidence="2">Uncharacterized protein</fullName>
    </submittedName>
</protein>
<gene>
    <name evidence="2" type="ORF">COCON_G00231070</name>
</gene>
<feature type="region of interest" description="Disordered" evidence="1">
    <location>
        <begin position="70"/>
        <end position="104"/>
    </location>
</feature>
<keyword evidence="3" id="KW-1185">Reference proteome</keyword>
<feature type="compositionally biased region" description="Polar residues" evidence="1">
    <location>
        <begin position="81"/>
        <end position="98"/>
    </location>
</feature>
<comment type="caution">
    <text evidence="2">The sequence shown here is derived from an EMBL/GenBank/DDBJ whole genome shotgun (WGS) entry which is preliminary data.</text>
</comment>
<evidence type="ECO:0000313" key="2">
    <source>
        <dbReference type="EMBL" id="KAJ8249891.1"/>
    </source>
</evidence>
<accession>A0A9Q1CV89</accession>
<dbReference type="EMBL" id="JAFJMO010000019">
    <property type="protein sequence ID" value="KAJ8249891.1"/>
    <property type="molecule type" value="Genomic_DNA"/>
</dbReference>